<sequence length="421" mass="45460">MPFLPWPKIVFKFPRNPLSLLWCLLTTISLTVILARSDSSSTCRSTNQNTSTPSLSTNSNFNMDALAHDLHVAPNEHFVHDVPGTYPRLCRLADGSILAGFTTFEPDGQRVLTVARSTDDAKSFDPHGEVARSAGDCDNMFLLQLPPSPDGDDSEATDPPILAAFRNHDLDDEGNPSWFRITVCRSTDGGRSWSFLSQAFEKPAPYGLWEPFLRLARGGEVQLYFSQEVDEDDQDTMVIRSTDGGETWSAPSCVTGGEETLRDGMVGVVETQLEPGVPALVMVLETTRLTTYSIEAVVSFDDGETFGDRQVVYAPEEGKNAGGPQIAVLHDGHTLVIVFMTDEDGDGDVEAGWPQGGKIKAMGGTLQEDRRLALGAPVVVGETASSWPAIIALSDNSALAVFDAMGIITGRLLTTPASYAD</sequence>
<dbReference type="InterPro" id="IPR036278">
    <property type="entry name" value="Sialidase_sf"/>
</dbReference>
<dbReference type="SUPFAM" id="SSF50939">
    <property type="entry name" value="Sialidases"/>
    <property type="match status" value="1"/>
</dbReference>
<evidence type="ECO:0000313" key="3">
    <source>
        <dbReference type="Proteomes" id="UP001305647"/>
    </source>
</evidence>
<dbReference type="PANTHER" id="PTHR38792:SF3">
    <property type="entry name" value="BNR_ASP-BOX REPEAT DOMAIN PROTEIN (AFU_ORTHOLOGUE AFUA_7G06430)-RELATED"/>
    <property type="match status" value="1"/>
</dbReference>
<proteinExistence type="predicted"/>
<accession>A0AAN6PUH8</accession>
<dbReference type="CDD" id="cd15482">
    <property type="entry name" value="Sialidase_non-viral"/>
    <property type="match status" value="1"/>
</dbReference>
<reference evidence="2" key="1">
    <citation type="journal article" date="2023" name="Mol. Phylogenet. Evol.">
        <title>Genome-scale phylogeny and comparative genomics of the fungal order Sordariales.</title>
        <authorList>
            <person name="Hensen N."/>
            <person name="Bonometti L."/>
            <person name="Westerberg I."/>
            <person name="Brannstrom I.O."/>
            <person name="Guillou S."/>
            <person name="Cros-Aarteil S."/>
            <person name="Calhoun S."/>
            <person name="Haridas S."/>
            <person name="Kuo A."/>
            <person name="Mondo S."/>
            <person name="Pangilinan J."/>
            <person name="Riley R."/>
            <person name="LaButti K."/>
            <person name="Andreopoulos B."/>
            <person name="Lipzen A."/>
            <person name="Chen C."/>
            <person name="Yan M."/>
            <person name="Daum C."/>
            <person name="Ng V."/>
            <person name="Clum A."/>
            <person name="Steindorff A."/>
            <person name="Ohm R.A."/>
            <person name="Martin F."/>
            <person name="Silar P."/>
            <person name="Natvig D.O."/>
            <person name="Lalanne C."/>
            <person name="Gautier V."/>
            <person name="Ament-Velasquez S.L."/>
            <person name="Kruys A."/>
            <person name="Hutchinson M.I."/>
            <person name="Powell A.J."/>
            <person name="Barry K."/>
            <person name="Miller A.N."/>
            <person name="Grigoriev I.V."/>
            <person name="Debuchy R."/>
            <person name="Gladieux P."/>
            <person name="Hiltunen Thoren M."/>
            <person name="Johannesson H."/>
        </authorList>
    </citation>
    <scope>NUCLEOTIDE SEQUENCE</scope>
    <source>
        <strain evidence="2">CBS 757.83</strain>
    </source>
</reference>
<gene>
    <name evidence="2" type="ORF">N658DRAFT_501722</name>
</gene>
<dbReference type="Proteomes" id="UP001305647">
    <property type="component" value="Unassembled WGS sequence"/>
</dbReference>
<keyword evidence="3" id="KW-1185">Reference proteome</keyword>
<comment type="caution">
    <text evidence="2">The sequence shown here is derived from an EMBL/GenBank/DDBJ whole genome shotgun (WGS) entry which is preliminary data.</text>
</comment>
<dbReference type="InterPro" id="IPR011040">
    <property type="entry name" value="Sialidase"/>
</dbReference>
<dbReference type="Gene3D" id="2.120.10.10">
    <property type="match status" value="1"/>
</dbReference>
<evidence type="ECO:0000259" key="1">
    <source>
        <dbReference type="Pfam" id="PF13859"/>
    </source>
</evidence>
<protein>
    <submittedName>
        <fullName evidence="2">Glycoside hydrolase family 93 protein</fullName>
    </submittedName>
</protein>
<dbReference type="EMBL" id="MU863721">
    <property type="protein sequence ID" value="KAK4096320.1"/>
    <property type="molecule type" value="Genomic_DNA"/>
</dbReference>
<dbReference type="Pfam" id="PF13859">
    <property type="entry name" value="BNR_3"/>
    <property type="match status" value="1"/>
</dbReference>
<dbReference type="GO" id="GO:0016787">
    <property type="term" value="F:hydrolase activity"/>
    <property type="evidence" value="ECO:0007669"/>
    <property type="project" value="UniProtKB-KW"/>
</dbReference>
<evidence type="ECO:0000313" key="2">
    <source>
        <dbReference type="EMBL" id="KAK4096320.1"/>
    </source>
</evidence>
<organism evidence="2 3">
    <name type="scientific">Parathielavia hyrcaniae</name>
    <dbReference type="NCBI Taxonomy" id="113614"/>
    <lineage>
        <taxon>Eukaryota</taxon>
        <taxon>Fungi</taxon>
        <taxon>Dikarya</taxon>
        <taxon>Ascomycota</taxon>
        <taxon>Pezizomycotina</taxon>
        <taxon>Sordariomycetes</taxon>
        <taxon>Sordariomycetidae</taxon>
        <taxon>Sordariales</taxon>
        <taxon>Chaetomiaceae</taxon>
        <taxon>Parathielavia</taxon>
    </lineage>
</organism>
<feature type="domain" description="Sialidase" evidence="1">
    <location>
        <begin position="86"/>
        <end position="339"/>
    </location>
</feature>
<reference evidence="2" key="2">
    <citation type="submission" date="2023-05" db="EMBL/GenBank/DDBJ databases">
        <authorList>
            <consortium name="Lawrence Berkeley National Laboratory"/>
            <person name="Steindorff A."/>
            <person name="Hensen N."/>
            <person name="Bonometti L."/>
            <person name="Westerberg I."/>
            <person name="Brannstrom I.O."/>
            <person name="Guillou S."/>
            <person name="Cros-Aarteil S."/>
            <person name="Calhoun S."/>
            <person name="Haridas S."/>
            <person name="Kuo A."/>
            <person name="Mondo S."/>
            <person name="Pangilinan J."/>
            <person name="Riley R."/>
            <person name="Labutti K."/>
            <person name="Andreopoulos B."/>
            <person name="Lipzen A."/>
            <person name="Chen C."/>
            <person name="Yanf M."/>
            <person name="Daum C."/>
            <person name="Ng V."/>
            <person name="Clum A."/>
            <person name="Ohm R."/>
            <person name="Martin F."/>
            <person name="Silar P."/>
            <person name="Natvig D."/>
            <person name="Lalanne C."/>
            <person name="Gautier V."/>
            <person name="Ament-Velasquez S.L."/>
            <person name="Kruys A."/>
            <person name="Hutchinson M.I."/>
            <person name="Powell A.J."/>
            <person name="Barry K."/>
            <person name="Miller A.N."/>
            <person name="Grigoriev I.V."/>
            <person name="Debuchy R."/>
            <person name="Gladieux P."/>
            <person name="Thoren M.H."/>
            <person name="Johannesson H."/>
        </authorList>
    </citation>
    <scope>NUCLEOTIDE SEQUENCE</scope>
    <source>
        <strain evidence="2">CBS 757.83</strain>
    </source>
</reference>
<dbReference type="AlphaFoldDB" id="A0AAN6PUH8"/>
<dbReference type="PANTHER" id="PTHR38792">
    <property type="entry name" value="BNR/ASP-BOX REPEAT DOMAIN PROTEIN (AFU_ORTHOLOGUE AFUA_7G06430)-RELATED"/>
    <property type="match status" value="1"/>
</dbReference>
<keyword evidence="2" id="KW-0378">Hydrolase</keyword>
<name>A0AAN6PUH8_9PEZI</name>